<organism evidence="1 2">
    <name type="scientific">Trifolium medium</name>
    <dbReference type="NCBI Taxonomy" id="97028"/>
    <lineage>
        <taxon>Eukaryota</taxon>
        <taxon>Viridiplantae</taxon>
        <taxon>Streptophyta</taxon>
        <taxon>Embryophyta</taxon>
        <taxon>Tracheophyta</taxon>
        <taxon>Spermatophyta</taxon>
        <taxon>Magnoliopsida</taxon>
        <taxon>eudicotyledons</taxon>
        <taxon>Gunneridae</taxon>
        <taxon>Pentapetalae</taxon>
        <taxon>rosids</taxon>
        <taxon>fabids</taxon>
        <taxon>Fabales</taxon>
        <taxon>Fabaceae</taxon>
        <taxon>Papilionoideae</taxon>
        <taxon>50 kb inversion clade</taxon>
        <taxon>NPAAA clade</taxon>
        <taxon>Hologalegina</taxon>
        <taxon>IRL clade</taxon>
        <taxon>Trifolieae</taxon>
        <taxon>Trifolium</taxon>
    </lineage>
</organism>
<evidence type="ECO:0000313" key="1">
    <source>
        <dbReference type="EMBL" id="MCI43645.1"/>
    </source>
</evidence>
<comment type="caution">
    <text evidence="1">The sequence shown here is derived from an EMBL/GenBank/DDBJ whole genome shotgun (WGS) entry which is preliminary data.</text>
</comment>
<feature type="non-terminal residue" evidence="1">
    <location>
        <position position="111"/>
    </location>
</feature>
<dbReference type="PANTHER" id="PTHR34427">
    <property type="entry name" value="DUF4283 DOMAIN PROTEIN"/>
    <property type="match status" value="1"/>
</dbReference>
<reference evidence="1 2" key="1">
    <citation type="journal article" date="2018" name="Front. Plant Sci.">
        <title>Red Clover (Trifolium pratense) and Zigzag Clover (T. medium) - A Picture of Genomic Similarities and Differences.</title>
        <authorList>
            <person name="Dluhosova J."/>
            <person name="Istvanek J."/>
            <person name="Nedelnik J."/>
            <person name="Repkova J."/>
        </authorList>
    </citation>
    <scope>NUCLEOTIDE SEQUENCE [LARGE SCALE GENOMIC DNA]</scope>
    <source>
        <strain evidence="2">cv. 10/8</strain>
        <tissue evidence="1">Leaf</tissue>
    </source>
</reference>
<dbReference type="EMBL" id="LXQA010320343">
    <property type="protein sequence ID" value="MCI43645.1"/>
    <property type="molecule type" value="Genomic_DNA"/>
</dbReference>
<proteinExistence type="predicted"/>
<name>A0A392S6X7_9FABA</name>
<sequence>LVGVLNVDVVPENVEKLKNSFVGTLWEVKDAETIQMQILMEGFQDVQATMMGIDKILLSSPKQGGVRRAFEADKKWWEKKFSDIKAWSPIQKPRGRRIWVRIFGAPPHAWG</sequence>
<dbReference type="PANTHER" id="PTHR34427:SF5">
    <property type="entry name" value="DUF4283 DOMAIN-CONTAINING PROTEIN"/>
    <property type="match status" value="1"/>
</dbReference>
<protein>
    <recommendedName>
        <fullName evidence="3">DUF4283 domain protein</fullName>
    </recommendedName>
</protein>
<keyword evidence="2" id="KW-1185">Reference proteome</keyword>
<evidence type="ECO:0008006" key="3">
    <source>
        <dbReference type="Google" id="ProtNLM"/>
    </source>
</evidence>
<evidence type="ECO:0000313" key="2">
    <source>
        <dbReference type="Proteomes" id="UP000265520"/>
    </source>
</evidence>
<accession>A0A392S6X7</accession>
<feature type="non-terminal residue" evidence="1">
    <location>
        <position position="1"/>
    </location>
</feature>
<dbReference type="AlphaFoldDB" id="A0A392S6X7"/>
<dbReference type="Proteomes" id="UP000265520">
    <property type="component" value="Unassembled WGS sequence"/>
</dbReference>